<keyword evidence="9" id="KW-1185">Reference proteome</keyword>
<sequence>MSSPLPRLSIAALSTPNPKMLRRFAAAPVRFRYPTMMMSSSKTCESRRPASLEAVSEAADLREFLDYMERLKNYEMVGVPQGAGTDTDEGFDLGRMRRLLGRLGDPHKQFKVVHIAGTKGKGSTSAFISNILREEGYSVGCYTSPHLLSVRERISVGKSGNPVSAILLQELFQEAKGILDQLIIKENEALSHFEVFTALSFLLFAKERVDIAVIEAGLGGARDATNVVCSTELATAVITSIGEEHLAALGGSLQSIALAKHLYMSFLVVLMLCLLRGVDLRKKESKVVIGGPFESHIEEIIRHKASLMKSKVISTCDPGIQKTSKCLTMGKDEIPYQTCDIQIQMHNLQSDHCCYVAPWYHGGAAATVYLVQYLNDYLTSPFLSIFFCPLLLSPLYLLEDVSYYFSVPLVLMSELSPPTTLFCTVPNYCSYTSSLNVGLVEAMNPATQLPVTFLMMPPISFGPNWGLRSASVFTLTFPSSGGWVISDKSIRVGLEKTRLNGRSQFLTQREILRIGLSDVNILIDGAHTEASAKGLVEVIKMAHPHGTLAFLVAMASDKDHLSFAKQLLSAGRPELVVLTEVKIAGGKSRMVSASVLKDVWVKTSKDLGMDFVDIGIIDDDKSEKEPNCKKMMLATCKSTSIIDSIKHADQLLKSRSKDHPGLIVVTGSLHLVASLLAAIQK</sequence>
<evidence type="ECO:0000256" key="5">
    <source>
        <dbReference type="ARBA" id="ARBA00022840"/>
    </source>
</evidence>
<feature type="domain" description="Mur ligase central" evidence="7">
    <location>
        <begin position="115"/>
        <end position="262"/>
    </location>
</feature>
<accession>A0A8J5H5H1</accession>
<dbReference type="GO" id="GO:0004326">
    <property type="term" value="F:tetrahydrofolylpolyglutamate synthase activity"/>
    <property type="evidence" value="ECO:0007669"/>
    <property type="project" value="InterPro"/>
</dbReference>
<dbReference type="Pfam" id="PF08245">
    <property type="entry name" value="Mur_ligase_M"/>
    <property type="match status" value="1"/>
</dbReference>
<gene>
    <name evidence="8" type="ORF">ZIOFF_026899</name>
</gene>
<dbReference type="InterPro" id="IPR018109">
    <property type="entry name" value="Folylpolyglutamate_synth_CS"/>
</dbReference>
<proteinExistence type="inferred from homology"/>
<dbReference type="SUPFAM" id="SSF53623">
    <property type="entry name" value="MurD-like peptide ligases, catalytic domain"/>
    <property type="match status" value="1"/>
</dbReference>
<dbReference type="Proteomes" id="UP000734854">
    <property type="component" value="Unassembled WGS sequence"/>
</dbReference>
<comment type="caution">
    <text evidence="8">The sequence shown here is derived from an EMBL/GenBank/DDBJ whole genome shotgun (WGS) entry which is preliminary data.</text>
</comment>
<evidence type="ECO:0000256" key="1">
    <source>
        <dbReference type="ARBA" id="ARBA00008276"/>
    </source>
</evidence>
<dbReference type="SUPFAM" id="SSF53244">
    <property type="entry name" value="MurD-like peptide ligases, peptide-binding domain"/>
    <property type="match status" value="1"/>
</dbReference>
<dbReference type="InterPro" id="IPR036615">
    <property type="entry name" value="Mur_ligase_C_dom_sf"/>
</dbReference>
<evidence type="ECO:0000256" key="4">
    <source>
        <dbReference type="ARBA" id="ARBA00022741"/>
    </source>
</evidence>
<evidence type="ECO:0000313" key="8">
    <source>
        <dbReference type="EMBL" id="KAG6516434.1"/>
    </source>
</evidence>
<protein>
    <recommendedName>
        <fullName evidence="7">Mur ligase central domain-containing protein</fullName>
    </recommendedName>
</protein>
<dbReference type="EMBL" id="JACMSC010000007">
    <property type="protein sequence ID" value="KAG6516434.1"/>
    <property type="molecule type" value="Genomic_DNA"/>
</dbReference>
<keyword evidence="6" id="KW-0460">Magnesium</keyword>
<dbReference type="InterPro" id="IPR036565">
    <property type="entry name" value="Mur-like_cat_sf"/>
</dbReference>
<evidence type="ECO:0000259" key="7">
    <source>
        <dbReference type="Pfam" id="PF08245"/>
    </source>
</evidence>
<evidence type="ECO:0000256" key="6">
    <source>
        <dbReference type="ARBA" id="ARBA00022842"/>
    </source>
</evidence>
<dbReference type="GO" id="GO:0005737">
    <property type="term" value="C:cytoplasm"/>
    <property type="evidence" value="ECO:0007669"/>
    <property type="project" value="TreeGrafter"/>
</dbReference>
<dbReference type="Gene3D" id="3.40.1190.10">
    <property type="entry name" value="Mur-like, catalytic domain"/>
    <property type="match status" value="1"/>
</dbReference>
<dbReference type="AlphaFoldDB" id="A0A8J5H5H1"/>
<keyword evidence="3" id="KW-0479">Metal-binding</keyword>
<name>A0A8J5H5H1_ZINOF</name>
<reference evidence="8 9" key="1">
    <citation type="submission" date="2020-08" db="EMBL/GenBank/DDBJ databases">
        <title>Plant Genome Project.</title>
        <authorList>
            <person name="Zhang R.-G."/>
        </authorList>
    </citation>
    <scope>NUCLEOTIDE SEQUENCE [LARGE SCALE GENOMIC DNA]</scope>
    <source>
        <tissue evidence="8">Rhizome</tissue>
    </source>
</reference>
<dbReference type="Gene3D" id="3.90.190.20">
    <property type="entry name" value="Mur ligase, C-terminal domain"/>
    <property type="match status" value="1"/>
</dbReference>
<evidence type="ECO:0000313" key="9">
    <source>
        <dbReference type="Proteomes" id="UP000734854"/>
    </source>
</evidence>
<dbReference type="InterPro" id="IPR001645">
    <property type="entry name" value="Folylpolyglutamate_synth"/>
</dbReference>
<dbReference type="GO" id="GO:0008841">
    <property type="term" value="F:dihydrofolate synthase activity"/>
    <property type="evidence" value="ECO:0007669"/>
    <property type="project" value="TreeGrafter"/>
</dbReference>
<dbReference type="PROSITE" id="PS01011">
    <property type="entry name" value="FOLYLPOLYGLU_SYNT_1"/>
    <property type="match status" value="1"/>
</dbReference>
<dbReference type="GO" id="GO:0046872">
    <property type="term" value="F:metal ion binding"/>
    <property type="evidence" value="ECO:0007669"/>
    <property type="project" value="UniProtKB-KW"/>
</dbReference>
<comment type="similarity">
    <text evidence="1">Belongs to the folylpolyglutamate synthase family.</text>
</comment>
<evidence type="ECO:0000256" key="2">
    <source>
        <dbReference type="ARBA" id="ARBA00022598"/>
    </source>
</evidence>
<keyword evidence="4" id="KW-0547">Nucleotide-binding</keyword>
<keyword evidence="2" id="KW-0436">Ligase</keyword>
<evidence type="ECO:0000256" key="3">
    <source>
        <dbReference type="ARBA" id="ARBA00022723"/>
    </source>
</evidence>
<dbReference type="InterPro" id="IPR013221">
    <property type="entry name" value="Mur_ligase_cen"/>
</dbReference>
<dbReference type="NCBIfam" id="TIGR01499">
    <property type="entry name" value="folC"/>
    <property type="match status" value="1"/>
</dbReference>
<dbReference type="PANTHER" id="PTHR11136">
    <property type="entry name" value="FOLYLPOLYGLUTAMATE SYNTHASE-RELATED"/>
    <property type="match status" value="1"/>
</dbReference>
<keyword evidence="5" id="KW-0067">ATP-binding</keyword>
<dbReference type="PANTHER" id="PTHR11136:SF0">
    <property type="entry name" value="DIHYDROFOLATE SYNTHETASE-RELATED"/>
    <property type="match status" value="1"/>
</dbReference>
<organism evidence="8 9">
    <name type="scientific">Zingiber officinale</name>
    <name type="common">Ginger</name>
    <name type="synonym">Amomum zingiber</name>
    <dbReference type="NCBI Taxonomy" id="94328"/>
    <lineage>
        <taxon>Eukaryota</taxon>
        <taxon>Viridiplantae</taxon>
        <taxon>Streptophyta</taxon>
        <taxon>Embryophyta</taxon>
        <taxon>Tracheophyta</taxon>
        <taxon>Spermatophyta</taxon>
        <taxon>Magnoliopsida</taxon>
        <taxon>Liliopsida</taxon>
        <taxon>Zingiberales</taxon>
        <taxon>Zingiberaceae</taxon>
        <taxon>Zingiber</taxon>
    </lineage>
</organism>
<dbReference type="PROSITE" id="PS01012">
    <property type="entry name" value="FOLYLPOLYGLU_SYNT_2"/>
    <property type="match status" value="1"/>
</dbReference>
<dbReference type="GO" id="GO:0005524">
    <property type="term" value="F:ATP binding"/>
    <property type="evidence" value="ECO:0007669"/>
    <property type="project" value="UniProtKB-KW"/>
</dbReference>